<feature type="region of interest" description="Disordered" evidence="1">
    <location>
        <begin position="242"/>
        <end position="264"/>
    </location>
</feature>
<dbReference type="HOGENOM" id="CLU_007392_0_0_1"/>
<organism evidence="3 4">
    <name type="scientific">Tilletiaria anomala (strain ATCC 24038 / CBS 436.72 / UBC 951)</name>
    <dbReference type="NCBI Taxonomy" id="1037660"/>
    <lineage>
        <taxon>Eukaryota</taxon>
        <taxon>Fungi</taxon>
        <taxon>Dikarya</taxon>
        <taxon>Basidiomycota</taxon>
        <taxon>Ustilaginomycotina</taxon>
        <taxon>Exobasidiomycetes</taxon>
        <taxon>Georgefischeriales</taxon>
        <taxon>Tilletiariaceae</taxon>
        <taxon>Tilletiaria</taxon>
    </lineage>
</organism>
<reference evidence="3 4" key="1">
    <citation type="submission" date="2014-05" db="EMBL/GenBank/DDBJ databases">
        <title>Draft genome sequence of a rare smut relative, Tilletiaria anomala UBC 951.</title>
        <authorList>
            <consortium name="DOE Joint Genome Institute"/>
            <person name="Toome M."/>
            <person name="Kuo A."/>
            <person name="Henrissat B."/>
            <person name="Lipzen A."/>
            <person name="Tritt A."/>
            <person name="Yoshinaga Y."/>
            <person name="Zane M."/>
            <person name="Barry K."/>
            <person name="Grigoriev I.V."/>
            <person name="Spatafora J.W."/>
            <person name="Aimea M.C."/>
        </authorList>
    </citation>
    <scope>NUCLEOTIDE SEQUENCE [LARGE SCALE GENOMIC DNA]</scope>
    <source>
        <strain evidence="3 4">UBC 951</strain>
    </source>
</reference>
<dbReference type="OrthoDB" id="432953at2759"/>
<evidence type="ECO:0000256" key="2">
    <source>
        <dbReference type="SAM" id="Phobius"/>
    </source>
</evidence>
<keyword evidence="2" id="KW-0472">Membrane</keyword>
<accession>A0A066VCZ2</accession>
<dbReference type="AlphaFoldDB" id="A0A066VCZ2"/>
<feature type="compositionally biased region" description="Polar residues" evidence="1">
    <location>
        <begin position="1111"/>
        <end position="1123"/>
    </location>
</feature>
<evidence type="ECO:0000256" key="1">
    <source>
        <dbReference type="SAM" id="MobiDB-lite"/>
    </source>
</evidence>
<dbReference type="GO" id="GO:0005797">
    <property type="term" value="C:Golgi medial cisterna"/>
    <property type="evidence" value="ECO:0007669"/>
    <property type="project" value="TreeGrafter"/>
</dbReference>
<feature type="transmembrane region" description="Helical" evidence="2">
    <location>
        <begin position="1029"/>
        <end position="1054"/>
    </location>
</feature>
<dbReference type="InterPro" id="IPR026705">
    <property type="entry name" value="Hid-1/Ecm30"/>
</dbReference>
<dbReference type="GO" id="GO:0016020">
    <property type="term" value="C:membrane"/>
    <property type="evidence" value="ECO:0007669"/>
    <property type="project" value="TreeGrafter"/>
</dbReference>
<dbReference type="OMA" id="IFEDDKW"/>
<dbReference type="InParanoid" id="A0A066VCZ2"/>
<evidence type="ECO:0000313" key="4">
    <source>
        <dbReference type="Proteomes" id="UP000027361"/>
    </source>
</evidence>
<comment type="caution">
    <text evidence="3">The sequence shown here is derived from an EMBL/GenBank/DDBJ whole genome shotgun (WGS) entry which is preliminary data.</text>
</comment>
<dbReference type="FunCoup" id="A0A066VCZ2">
    <property type="interactions" value="3"/>
</dbReference>
<dbReference type="Pfam" id="PF12722">
    <property type="entry name" value="Hid1"/>
    <property type="match status" value="3"/>
</dbReference>
<dbReference type="PANTHER" id="PTHR21575">
    <property type="entry name" value="PROTEIN HID1"/>
    <property type="match status" value="1"/>
</dbReference>
<protein>
    <submittedName>
        <fullName evidence="3">Uncharacterized protein</fullName>
    </submittedName>
</protein>
<dbReference type="EMBL" id="JMSN01000102">
    <property type="protein sequence ID" value="KDN39617.1"/>
    <property type="molecule type" value="Genomic_DNA"/>
</dbReference>
<dbReference type="GeneID" id="25267984"/>
<dbReference type="GO" id="GO:0000138">
    <property type="term" value="C:Golgi trans cisterna"/>
    <property type="evidence" value="ECO:0007669"/>
    <property type="project" value="TreeGrafter"/>
</dbReference>
<keyword evidence="2" id="KW-1133">Transmembrane helix</keyword>
<name>A0A066VCZ2_TILAU</name>
<dbReference type="RefSeq" id="XP_013241089.1">
    <property type="nucleotide sequence ID" value="XM_013385635.1"/>
</dbReference>
<dbReference type="Proteomes" id="UP000027361">
    <property type="component" value="Unassembled WGS sequence"/>
</dbReference>
<feature type="region of interest" description="Disordered" evidence="1">
    <location>
        <begin position="1111"/>
        <end position="1132"/>
    </location>
</feature>
<keyword evidence="4" id="KW-1185">Reference proteome</keyword>
<dbReference type="PANTHER" id="PTHR21575:SF12">
    <property type="entry name" value="PROTEIN HID1"/>
    <property type="match status" value="1"/>
</dbReference>
<gene>
    <name evidence="3" type="ORF">K437DRAFT_9733</name>
</gene>
<dbReference type="STRING" id="1037660.A0A066VCZ2"/>
<sequence>MFNYSKKLIFGDDRLLEFKRSTTHGIARLWTQKAIPISDHRYWSEYLRVFDSSSDVFSLLGVADIRRALVAAPENVHTLIEVLILHLESLRDDPMLSPFPVKDDKKSRSMIPGTPGFKLGVPGVPGLGNSKGAQVEPSRDRVKELLNCCRILTRLLPVLMEGDHDAECTIEADGGIDPNVSLASDELERQLLWDRRRTLEREENTQFRVPLSQKDHAETVTATEDPFVIDDMDDIDEVVLSREASSSGAKAAPSDPLGATNNRSIDPVTADLAEEDGDLPPSLGERLIEIVIDFLFYSGITIPWTEELLQTPPAEAEGISRVNFAIWTSGIGSSVDLSGTETFHESNRITILRLLLVLISKSVYIPAHLHAKTENPALQYTVETLDRSVVLPLLCSLLNTIAKSTGTPGWIEGLVPNVIKPGNVKDRFAGITSGSSKEHEGSSVLVGLSLQIINVLLSYDSPQLSYPMDEMAAPHFAVPQRPPLATADSYASRDFPIARSTSDATHTRHQKPNIFRFYISRLHRVADFVCLWNGIAGILEHFIPSGNQIIPLSLQLPGNTADPASTVLHIPETLILLWSLIDHNPRFRNFVLDDVYRAPQLLCDLLYFTLANKDNLAQQGLVRLCVFMLQDISAERAFAINISKVGSYPKGKLPAKFAPSGGEGSAADLLVQSVYHFLGSTKGALASLYPPLIISLSNTGAFWRSLSVTSSARLVQLLSSFSNAAFLLADEGNPRLLFYMLEALTSLIQYQFSSNPNFAYALVGRSKPSIDKLANFTLRRGIAEIRRVRRGRESVNSRLAETAAASTRKECLVAAGPLSPGFPSPSSGPLFLAPTTAEPLEAALLPDDEKRQLAERDQVLAAAMQGATEGVQAFGLCDHPAPPKAECIPLAPSDRVRAKMRQTSNGTSTAFNQAPSVTEADALVESLTEDELYVAASTIGRNGFVATEEWVASWQRRLPLNTLEVALNYLVPKVEEFSASQTVANKQNADERVLAFLREQSLKGLLPDAPPISRPFQWNEHAAIWLQSYLWGVIYVTALLPLGIWTGTNARLFALKVQQDKVRRRSSVSGGGPAASAPVNALFSAGAMVSGAFGSAIGGLGGVLSSTPNAGTSAGISPSATTSRLERSNGRH</sequence>
<keyword evidence="2" id="KW-0812">Transmembrane</keyword>
<proteinExistence type="predicted"/>
<evidence type="ECO:0000313" key="3">
    <source>
        <dbReference type="EMBL" id="KDN39617.1"/>
    </source>
</evidence>